<dbReference type="Gene3D" id="1.25.40.20">
    <property type="entry name" value="Ankyrin repeat-containing domain"/>
    <property type="match status" value="1"/>
</dbReference>
<dbReference type="Pfam" id="PF24567">
    <property type="entry name" value="ANKLE2_3rd"/>
    <property type="match status" value="1"/>
</dbReference>
<comment type="similarity">
    <text evidence="2">Belongs to the ANKLE2 family.</text>
</comment>
<evidence type="ECO:0000313" key="9">
    <source>
        <dbReference type="EMBL" id="KAK4300916.1"/>
    </source>
</evidence>
<dbReference type="GO" id="GO:0051721">
    <property type="term" value="F:protein phosphatase 2A binding"/>
    <property type="evidence" value="ECO:0007669"/>
    <property type="project" value="TreeGrafter"/>
</dbReference>
<evidence type="ECO:0000256" key="5">
    <source>
        <dbReference type="ARBA" id="ARBA00023043"/>
    </source>
</evidence>
<feature type="region of interest" description="Disordered" evidence="7">
    <location>
        <begin position="383"/>
        <end position="403"/>
    </location>
</feature>
<dbReference type="PANTHER" id="PTHR12349">
    <property type="entry name" value="ANKYRIN REPEAT AND LEM DOMAIN-CONTAINING PROTEIN 2"/>
    <property type="match status" value="1"/>
</dbReference>
<dbReference type="EMBL" id="JAWZYT010002966">
    <property type="protein sequence ID" value="KAK4300916.1"/>
    <property type="molecule type" value="Genomic_DNA"/>
</dbReference>
<feature type="region of interest" description="Disordered" evidence="7">
    <location>
        <begin position="1026"/>
        <end position="1056"/>
    </location>
</feature>
<dbReference type="Pfam" id="PF03020">
    <property type="entry name" value="LEM"/>
    <property type="match status" value="1"/>
</dbReference>
<organism evidence="9 10">
    <name type="scientific">Petrolisthes manimaculis</name>
    <dbReference type="NCBI Taxonomy" id="1843537"/>
    <lineage>
        <taxon>Eukaryota</taxon>
        <taxon>Metazoa</taxon>
        <taxon>Ecdysozoa</taxon>
        <taxon>Arthropoda</taxon>
        <taxon>Crustacea</taxon>
        <taxon>Multicrustacea</taxon>
        <taxon>Malacostraca</taxon>
        <taxon>Eumalacostraca</taxon>
        <taxon>Eucarida</taxon>
        <taxon>Decapoda</taxon>
        <taxon>Pleocyemata</taxon>
        <taxon>Anomura</taxon>
        <taxon>Galatheoidea</taxon>
        <taxon>Porcellanidae</taxon>
        <taxon>Petrolisthes</taxon>
    </lineage>
</organism>
<feature type="compositionally biased region" description="Low complexity" evidence="7">
    <location>
        <begin position="383"/>
        <end position="402"/>
    </location>
</feature>
<dbReference type="FunFam" id="1.25.40.20:FF:000072">
    <property type="entry name" value="Ankyrin repeat and LEM domain containing 2"/>
    <property type="match status" value="1"/>
</dbReference>
<feature type="compositionally biased region" description="Polar residues" evidence="7">
    <location>
        <begin position="852"/>
        <end position="861"/>
    </location>
</feature>
<keyword evidence="3" id="KW-0132">Cell division</keyword>
<dbReference type="GO" id="GO:0005783">
    <property type="term" value="C:endoplasmic reticulum"/>
    <property type="evidence" value="ECO:0007669"/>
    <property type="project" value="UniProtKB-SubCell"/>
</dbReference>
<dbReference type="InterPro" id="IPR003887">
    <property type="entry name" value="LEM_dom"/>
</dbReference>
<evidence type="ECO:0000256" key="3">
    <source>
        <dbReference type="ARBA" id="ARBA00022618"/>
    </source>
</evidence>
<dbReference type="SUPFAM" id="SSF48403">
    <property type="entry name" value="Ankyrin repeat"/>
    <property type="match status" value="1"/>
</dbReference>
<dbReference type="Proteomes" id="UP001292094">
    <property type="component" value="Unassembled WGS sequence"/>
</dbReference>
<dbReference type="InterPro" id="IPR036770">
    <property type="entry name" value="Ankyrin_rpt-contain_sf"/>
</dbReference>
<dbReference type="GO" id="GO:0051301">
    <property type="term" value="P:cell division"/>
    <property type="evidence" value="ECO:0007669"/>
    <property type="project" value="UniProtKB-KW"/>
</dbReference>
<keyword evidence="10" id="KW-1185">Reference proteome</keyword>
<protein>
    <recommendedName>
        <fullName evidence="8">LEM domain-containing protein</fullName>
    </recommendedName>
</protein>
<dbReference type="PANTHER" id="PTHR12349:SF4">
    <property type="entry name" value="ANKYRIN REPEAT AND LEM DOMAIN-CONTAINING PROTEIN 2"/>
    <property type="match status" value="1"/>
</dbReference>
<feature type="domain" description="LEM" evidence="8">
    <location>
        <begin position="8"/>
        <end position="52"/>
    </location>
</feature>
<evidence type="ECO:0000256" key="6">
    <source>
        <dbReference type="ARBA" id="ARBA00023306"/>
    </source>
</evidence>
<evidence type="ECO:0000256" key="7">
    <source>
        <dbReference type="SAM" id="MobiDB-lite"/>
    </source>
</evidence>
<dbReference type="InterPro" id="IPR011015">
    <property type="entry name" value="LEM/LEM-like_dom_sf"/>
</dbReference>
<reference evidence="9" key="1">
    <citation type="submission" date="2023-11" db="EMBL/GenBank/DDBJ databases">
        <title>Genome assemblies of two species of porcelain crab, Petrolisthes cinctipes and Petrolisthes manimaculis (Anomura: Porcellanidae).</title>
        <authorList>
            <person name="Angst P."/>
        </authorList>
    </citation>
    <scope>NUCLEOTIDE SEQUENCE</scope>
    <source>
        <strain evidence="9">PB745_02</strain>
        <tissue evidence="9">Gill</tissue>
    </source>
</reference>
<dbReference type="AlphaFoldDB" id="A0AAE1P498"/>
<name>A0AAE1P498_9EUCA</name>
<comment type="caution">
    <text evidence="9">The sequence shown here is derived from an EMBL/GenBank/DDBJ whole genome shotgun (WGS) entry which is preliminary data.</text>
</comment>
<accession>A0AAE1P498</accession>
<dbReference type="GO" id="GO:0031468">
    <property type="term" value="P:nuclear membrane reassembly"/>
    <property type="evidence" value="ECO:0007669"/>
    <property type="project" value="UniProtKB-ARBA"/>
</dbReference>
<evidence type="ECO:0000313" key="10">
    <source>
        <dbReference type="Proteomes" id="UP001292094"/>
    </source>
</evidence>
<dbReference type="Gene3D" id="1.10.720.40">
    <property type="match status" value="1"/>
</dbReference>
<dbReference type="PROSITE" id="PS50954">
    <property type="entry name" value="LEM"/>
    <property type="match status" value="1"/>
</dbReference>
<evidence type="ECO:0000256" key="4">
    <source>
        <dbReference type="ARBA" id="ARBA00022824"/>
    </source>
</evidence>
<feature type="region of interest" description="Disordered" evidence="7">
    <location>
        <begin position="852"/>
        <end position="912"/>
    </location>
</feature>
<keyword evidence="4" id="KW-0256">Endoplasmic reticulum</keyword>
<feature type="region of interest" description="Disordered" evidence="7">
    <location>
        <begin position="1074"/>
        <end position="1106"/>
    </location>
</feature>
<dbReference type="CDD" id="cd12940">
    <property type="entry name" value="LEM_LAP2_LEMD1"/>
    <property type="match status" value="1"/>
</dbReference>
<evidence type="ECO:0000256" key="1">
    <source>
        <dbReference type="ARBA" id="ARBA00004240"/>
    </source>
</evidence>
<feature type="region of interest" description="Disordered" evidence="7">
    <location>
        <begin position="719"/>
        <end position="746"/>
    </location>
</feature>
<feature type="compositionally biased region" description="Polar residues" evidence="7">
    <location>
        <begin position="869"/>
        <end position="912"/>
    </location>
</feature>
<dbReference type="InterPro" id="IPR056237">
    <property type="entry name" value="ANKLE2_3rd"/>
</dbReference>
<feature type="compositionally biased region" description="Polar residues" evidence="7">
    <location>
        <begin position="731"/>
        <end position="741"/>
    </location>
</feature>
<evidence type="ECO:0000256" key="2">
    <source>
        <dbReference type="ARBA" id="ARBA00007597"/>
    </source>
</evidence>
<dbReference type="GO" id="GO:0007399">
    <property type="term" value="P:nervous system development"/>
    <property type="evidence" value="ECO:0007669"/>
    <property type="project" value="UniProtKB-ARBA"/>
</dbReference>
<feature type="compositionally biased region" description="Basic and acidic residues" evidence="7">
    <location>
        <begin position="1032"/>
        <end position="1046"/>
    </location>
</feature>
<keyword evidence="5" id="KW-0040">ANK repeat</keyword>
<evidence type="ECO:0000259" key="8">
    <source>
        <dbReference type="PROSITE" id="PS50954"/>
    </source>
</evidence>
<gene>
    <name evidence="9" type="ORF">Pmani_026906</name>
</gene>
<keyword evidence="6" id="KW-0131">Cell cycle</keyword>
<comment type="subcellular location">
    <subcellularLocation>
        <location evidence="1">Endoplasmic reticulum</location>
    </subcellularLocation>
</comment>
<feature type="compositionally biased region" description="Acidic residues" evidence="7">
    <location>
        <begin position="1076"/>
        <end position="1092"/>
    </location>
</feature>
<proteinExistence type="inferred from homology"/>
<dbReference type="SMART" id="SM00540">
    <property type="entry name" value="LEM"/>
    <property type="match status" value="1"/>
</dbReference>
<sequence length="1209" mass="134649">MGEPKLNVDEICHLTDEELKEAYIKLGMTPGPITVTTRHVIEEQLKKMLNGVSEEYAANKVGPEGQIGEKDGTSLLNEKAQRVFSDDSSTASEADVYFGIFLSEGLDIPVEDDFKNVYTDKSECLAALKKYRGSRFKAFRSRADALIFAQSGPVPPTHHNHQEDTTSQLHPSTVPLMNAEKPSPFRGPKSQDLVKFRKAIEKDDMNYFIKCIEENPRYLVSGGDTPSILQEGFRYNALHVACRTNRPAFLEKVLATVGQVAFFQKLYPDDTAETSGRRSMYLLDLYLNTPDKGLNETPVHFASKHGCVECVRILTSYPACDKLRDNKFAQKPIDIVCSRMKGNTTSDVNDAIVQLLGDQLFVPLLRDDDSYLLPRVGQPCSPQFLSPTSTTSPPLSFSPRSPAATLSPASPISPLLKVRGYAGPMSPTQAEAFHRLWRSSAAPSSPHSRYPRSPRVASLRIMDHEKGLERLGRDLAVEKGVAWREYWDFLGEFTNLASEEGLKKFEAYLRKKFTQVMKKKEFDSEDLVERFTAEEINNTEESPIPTPGLRIEGGMNAVNVSGVSGASCSTMEDLCQDLEALRLNTSLSPQLDLPPAQSIPNASSKFLASLRARKADVINEWQKIKEDKKPVEEADLETEAEKLEQQLLYILKSVEVASCRLADGLTELTHDLQSNTVAALSLPKTLCTKLKPEVVCLKGVVTRCFHEFCQIPQLTDNTGKEPWASRPIHSSVGTPQQLPRSNNKKSSCHTTVATSLEFDFSFIHHLLALKAARQVQKNLVPGDICILAETLKTFVAHLNFVHLDSSDEEESSDVRQSEVISEKKNNAQHFTCVLKCLEQALNLMQGNDNVKPNPGLNFNAQDRNDESNVDVNKTTQCNDSSQSEENQIKNAQSKSITLSDHESNSTSQKSSLDLNRNNLTNLMLFGECNCHWKTSLIWDASNLEKGNNTQRPKYTKAFNFLHQRLFSEPKSNGSVRICNRFDVMDVVRKLSFEDEDYNVISPPGKLKVGENVIMKGRLGISNRVSTSGEVLKSNEENDEHEKKSGVNEDEVDGSQKRTVDLSKNRVDCDSEKVDAVDNEEGTFSESENDDNDSFATAASSVEDDMATPEEGVKIYVNGEMASKMDVDVLTALANQKVDEARYPFVSQWHHLVTSHSIDERNNWASPYSCRSRPILMTQRNAAEAYTPSPSSCTHLPTAATPRVLFPSCN</sequence>
<dbReference type="SUPFAM" id="SSF63451">
    <property type="entry name" value="LEM domain"/>
    <property type="match status" value="1"/>
</dbReference>